<dbReference type="GO" id="GO:0004519">
    <property type="term" value="F:endonuclease activity"/>
    <property type="evidence" value="ECO:0007669"/>
    <property type="project" value="UniProtKB-KW"/>
</dbReference>
<dbReference type="PANTHER" id="PTHR24094:SF15">
    <property type="entry name" value="AMP-DEPENDENT SYNTHETASE_LIGASE DOMAIN-CONTAINING PROTEIN-RELATED"/>
    <property type="match status" value="1"/>
</dbReference>
<evidence type="ECO:0000256" key="1">
    <source>
        <dbReference type="SAM" id="MobiDB-lite"/>
    </source>
</evidence>
<keyword evidence="3" id="KW-0255">Endonuclease</keyword>
<sequence>MIVRRLVALLVGAVVVVGLGVAGGVIRTESTDAAKQTITSWVDDTTGSHATPLTAQPVTGTPHGSAADEVRQLLARVQVVSGLPDRPGYERSCRRGKACVFGPAWTDDSDAAMAHNGCDTRNDILRTQLEAVQLDPRTRGCKVLSGVLDPDPYTGAVLQFRKGTTSSDIEIDHVFPLEAAWHAGAHDWPLAKRVAFANDPANLLAADGSANSAKGSKSIAEWLPPNRAYACTYIATYLRVAAVYQLPITTADQAVADRTC</sequence>
<keyword evidence="3" id="KW-0540">Nuclease</keyword>
<dbReference type="EMBL" id="PKJC01000023">
    <property type="protein sequence ID" value="PKZ63586.1"/>
    <property type="molecule type" value="Genomic_DNA"/>
</dbReference>
<dbReference type="InterPro" id="IPR011089">
    <property type="entry name" value="GmrSD_C"/>
</dbReference>
<dbReference type="RefSeq" id="WP_101822103.1">
    <property type="nucleotide sequence ID" value="NZ_PKJC01000023.1"/>
</dbReference>
<feature type="domain" description="GmrSD restriction endonucleases C-terminal" evidence="2">
    <location>
        <begin position="119"/>
        <end position="253"/>
    </location>
</feature>
<evidence type="ECO:0000313" key="4">
    <source>
        <dbReference type="Proteomes" id="UP000234662"/>
    </source>
</evidence>
<feature type="compositionally biased region" description="Polar residues" evidence="1">
    <location>
        <begin position="46"/>
        <end position="59"/>
    </location>
</feature>
<comment type="caution">
    <text evidence="3">The sequence shown here is derived from an EMBL/GenBank/DDBJ whole genome shotgun (WGS) entry which is preliminary data.</text>
</comment>
<dbReference type="Proteomes" id="UP000234662">
    <property type="component" value="Unassembled WGS sequence"/>
</dbReference>
<dbReference type="AlphaFoldDB" id="A0A2I1R383"/>
<keyword evidence="3" id="KW-0378">Hydrolase</keyword>
<evidence type="ECO:0000313" key="3">
    <source>
        <dbReference type="EMBL" id="PKZ63586.1"/>
    </source>
</evidence>
<name>A0A2I1R383_9ACTN</name>
<proteinExistence type="predicted"/>
<protein>
    <submittedName>
        <fullName evidence="3">HNH endonuclease</fullName>
    </submittedName>
</protein>
<dbReference type="Pfam" id="PF07510">
    <property type="entry name" value="GmrSD_C"/>
    <property type="match status" value="1"/>
</dbReference>
<accession>A0A2I1R383</accession>
<reference evidence="3 4" key="1">
    <citation type="submission" date="2017-12" db="EMBL/GenBank/DDBJ databases">
        <title>Phylogenetic diversity of female urinary microbiome.</title>
        <authorList>
            <person name="Thomas-White K."/>
            <person name="Wolfe A.J."/>
        </authorList>
    </citation>
    <scope>NUCLEOTIDE SEQUENCE [LARGE SCALE GENOMIC DNA]</scope>
    <source>
        <strain evidence="3 4">UMB0777</strain>
    </source>
</reference>
<dbReference type="PANTHER" id="PTHR24094">
    <property type="entry name" value="SECRETED PROTEIN"/>
    <property type="match status" value="1"/>
</dbReference>
<evidence type="ECO:0000259" key="2">
    <source>
        <dbReference type="Pfam" id="PF07510"/>
    </source>
</evidence>
<gene>
    <name evidence="3" type="ORF">CYJ73_21225</name>
</gene>
<feature type="region of interest" description="Disordered" evidence="1">
    <location>
        <begin position="46"/>
        <end position="65"/>
    </location>
</feature>
<organism evidence="3 4">
    <name type="scientific">Gordonia terrae</name>
    <dbReference type="NCBI Taxonomy" id="2055"/>
    <lineage>
        <taxon>Bacteria</taxon>
        <taxon>Bacillati</taxon>
        <taxon>Actinomycetota</taxon>
        <taxon>Actinomycetes</taxon>
        <taxon>Mycobacteriales</taxon>
        <taxon>Gordoniaceae</taxon>
        <taxon>Gordonia</taxon>
    </lineage>
</organism>